<protein>
    <submittedName>
        <fullName evidence="1">Uncharacterized protein</fullName>
    </submittedName>
</protein>
<dbReference type="Gramene" id="MELO3C035160.2.1">
    <property type="protein sequence ID" value="MELO3C035160.2.1"/>
    <property type="gene ID" value="MELO3C035160.2"/>
</dbReference>
<dbReference type="EnsemblPlants" id="MELO3C035160.2.1">
    <property type="protein sequence ID" value="MELO3C035160.2.1"/>
    <property type="gene ID" value="MELO3C035160.2"/>
</dbReference>
<evidence type="ECO:0000313" key="1">
    <source>
        <dbReference type="EnsemblPlants" id="MELO3C035160.2.1"/>
    </source>
</evidence>
<proteinExistence type="predicted"/>
<accession>A0A9I9EKY4</accession>
<sequence length="79" mass="9235">MGLHTLELLYYIEVLLQPIQFHSNQCSSAQNLFDQLPQSNFRLRHLCFGIPNIFDLEESGMIWSLEWEDNQLEGGQQPL</sequence>
<reference evidence="1" key="1">
    <citation type="submission" date="2023-03" db="UniProtKB">
        <authorList>
            <consortium name="EnsemblPlants"/>
        </authorList>
    </citation>
    <scope>IDENTIFICATION</scope>
</reference>
<organism evidence="1">
    <name type="scientific">Cucumis melo</name>
    <name type="common">Muskmelon</name>
    <dbReference type="NCBI Taxonomy" id="3656"/>
    <lineage>
        <taxon>Eukaryota</taxon>
        <taxon>Viridiplantae</taxon>
        <taxon>Streptophyta</taxon>
        <taxon>Embryophyta</taxon>
        <taxon>Tracheophyta</taxon>
        <taxon>Spermatophyta</taxon>
        <taxon>Magnoliopsida</taxon>
        <taxon>eudicotyledons</taxon>
        <taxon>Gunneridae</taxon>
        <taxon>Pentapetalae</taxon>
        <taxon>rosids</taxon>
        <taxon>fabids</taxon>
        <taxon>Cucurbitales</taxon>
        <taxon>Cucurbitaceae</taxon>
        <taxon>Benincaseae</taxon>
        <taxon>Cucumis</taxon>
    </lineage>
</organism>
<name>A0A9I9EKY4_CUCME</name>
<dbReference type="AlphaFoldDB" id="A0A9I9EKY4"/>